<evidence type="ECO:0000313" key="8">
    <source>
        <dbReference type="Proteomes" id="UP000322983"/>
    </source>
</evidence>
<dbReference type="InterPro" id="IPR018523">
    <property type="entry name" value="Isocitrate_lyase_ph_CS"/>
</dbReference>
<dbReference type="Pfam" id="PF13714">
    <property type="entry name" value="PEP_mutase"/>
    <property type="match status" value="1"/>
</dbReference>
<dbReference type="InterPro" id="IPR015813">
    <property type="entry name" value="Pyrv/PenolPyrv_kinase-like_dom"/>
</dbReference>
<dbReference type="Proteomes" id="UP000322983">
    <property type="component" value="Chromosome"/>
</dbReference>
<dbReference type="InterPro" id="IPR040442">
    <property type="entry name" value="Pyrv_kinase-like_dom_sf"/>
</dbReference>
<evidence type="ECO:0000256" key="3">
    <source>
        <dbReference type="ARBA" id="ARBA00022723"/>
    </source>
</evidence>
<dbReference type="GO" id="GO:0046421">
    <property type="term" value="F:methylisocitrate lyase activity"/>
    <property type="evidence" value="ECO:0007669"/>
    <property type="project" value="UniProtKB-EC"/>
</dbReference>
<dbReference type="InterPro" id="IPR012695">
    <property type="entry name" value="PrpB"/>
</dbReference>
<sequence>MVIPGVFNPFSAMLAKRSGFSAVYLSGGGLTSSLGLPDLGTITLDEVEWVLQRITETVDVKVVVDADTGFGEVLNVFRAVKRLERAGAWAIQIEDQVMPKKCGHLKGKEVVRPEAMVEKIRTALKAREKSIIIARVDSRSVLGMRDAIERAKRYLDAGADVIFPEALETKEEFSEFKKELGNVRLLANMTEFGRTPLITADEFREMGYSMVIFPVTAFRVAAKAMKEAYDVLAKEGTQSSLMDKMMTREEQYDVVNYYFYEDLDSSMSKGL</sequence>
<dbReference type="NCBIfam" id="TIGR02317">
    <property type="entry name" value="prpB"/>
    <property type="match status" value="1"/>
</dbReference>
<reference evidence="7 8" key="1">
    <citation type="journal article" date="2020" name="Int. J. Syst. Evol. Microbiol.">
        <title>Sulfuracidifex tepidarius gen. nov., sp. nov. and transfer of Sulfolobus metallicus Huber and Stetter 1992 to the genus Sulfuracidifex as Sulfuracidifex metallicus comb. nov.</title>
        <authorList>
            <person name="Itoh T."/>
            <person name="Miura T."/>
            <person name="Sakai H.D."/>
            <person name="Kato S."/>
            <person name="Ohkuma M."/>
            <person name="Takashina T."/>
        </authorList>
    </citation>
    <scope>NUCLEOTIDE SEQUENCE [LARGE SCALE GENOMIC DNA]</scope>
    <source>
        <strain evidence="7 8">IC-006</strain>
    </source>
</reference>
<dbReference type="FunFam" id="3.20.20.60:FF:000009">
    <property type="entry name" value="2-methylisocitrate lyase"/>
    <property type="match status" value="1"/>
</dbReference>
<evidence type="ECO:0000313" key="7">
    <source>
        <dbReference type="EMBL" id="BBG24930.1"/>
    </source>
</evidence>
<dbReference type="STRING" id="1294262.GCA_001316085_02189"/>
<dbReference type="CDD" id="cd00377">
    <property type="entry name" value="ICL_PEPM"/>
    <property type="match status" value="1"/>
</dbReference>
<dbReference type="KEGG" id="step:IC006_2264"/>
<dbReference type="EMBL" id="AP018929">
    <property type="protein sequence ID" value="BBG24930.1"/>
    <property type="molecule type" value="Genomic_DNA"/>
</dbReference>
<comment type="similarity">
    <text evidence="2 6">Belongs to the isocitrate lyase/PEP mutase superfamily. Methylisocitrate lyase family.</text>
</comment>
<dbReference type="AlphaFoldDB" id="A0A510DY85"/>
<dbReference type="GO" id="GO:0019629">
    <property type="term" value="P:propionate catabolic process, 2-methylcitrate cycle"/>
    <property type="evidence" value="ECO:0007669"/>
    <property type="project" value="InterPro"/>
</dbReference>
<dbReference type="RefSeq" id="WP_370685807.1">
    <property type="nucleotide sequence ID" value="NZ_AP018929.1"/>
</dbReference>
<evidence type="ECO:0000256" key="1">
    <source>
        <dbReference type="ARBA" id="ARBA00001946"/>
    </source>
</evidence>
<evidence type="ECO:0000256" key="5">
    <source>
        <dbReference type="ARBA" id="ARBA00023239"/>
    </source>
</evidence>
<gene>
    <name evidence="7" type="ORF">IC006_2264</name>
</gene>
<dbReference type="GeneID" id="41715994"/>
<organism evidence="7 8">
    <name type="scientific">Sulfuracidifex tepidarius</name>
    <dbReference type="NCBI Taxonomy" id="1294262"/>
    <lineage>
        <taxon>Archaea</taxon>
        <taxon>Thermoproteota</taxon>
        <taxon>Thermoprotei</taxon>
        <taxon>Sulfolobales</taxon>
        <taxon>Sulfolobaceae</taxon>
        <taxon>Sulfuracidifex</taxon>
    </lineage>
</organism>
<name>A0A510DY85_9CREN</name>
<dbReference type="SUPFAM" id="SSF51621">
    <property type="entry name" value="Phosphoenolpyruvate/pyruvate domain"/>
    <property type="match status" value="1"/>
</dbReference>
<evidence type="ECO:0000256" key="6">
    <source>
        <dbReference type="RuleBase" id="RU361121"/>
    </source>
</evidence>
<comment type="function">
    <text evidence="6">Catalyzes the thermodynamically favored C-C bond cleavage of (2R,3S)-2-methylisocitrate to yield pyruvate and succinate.</text>
</comment>
<keyword evidence="5 6" id="KW-0456">Lyase</keyword>
<dbReference type="InterPro" id="IPR039556">
    <property type="entry name" value="ICL/PEPM"/>
</dbReference>
<keyword evidence="3" id="KW-0479">Metal-binding</keyword>
<dbReference type="Gene3D" id="3.20.20.60">
    <property type="entry name" value="Phosphoenolpyruvate-binding domains"/>
    <property type="match status" value="1"/>
</dbReference>
<comment type="catalytic activity">
    <reaction evidence="6">
        <text>(2S,3R)-3-hydroxybutane-1,2,3-tricarboxylate = pyruvate + succinate</text>
        <dbReference type="Rhea" id="RHEA:16809"/>
        <dbReference type="ChEBI" id="CHEBI:15361"/>
        <dbReference type="ChEBI" id="CHEBI:30031"/>
        <dbReference type="ChEBI" id="CHEBI:57429"/>
        <dbReference type="EC" id="4.1.3.30"/>
    </reaction>
</comment>
<comment type="pathway">
    <text evidence="6">Organic acid metabolism; propanoate degradation.</text>
</comment>
<protein>
    <recommendedName>
        <fullName evidence="6">Methylisocitrate lyase</fullName>
        <ecNumber evidence="6">4.1.3.30</ecNumber>
    </recommendedName>
</protein>
<evidence type="ECO:0000256" key="4">
    <source>
        <dbReference type="ARBA" id="ARBA00022842"/>
    </source>
</evidence>
<dbReference type="UniPathway" id="UPA00946"/>
<accession>A0A510DY85</accession>
<dbReference type="PANTHER" id="PTHR42905">
    <property type="entry name" value="PHOSPHOENOLPYRUVATE CARBOXYLASE"/>
    <property type="match status" value="1"/>
</dbReference>
<evidence type="ECO:0000256" key="2">
    <source>
        <dbReference type="ARBA" id="ARBA00009282"/>
    </source>
</evidence>
<dbReference type="GO" id="GO:0046872">
    <property type="term" value="F:metal ion binding"/>
    <property type="evidence" value="ECO:0007669"/>
    <property type="project" value="UniProtKB-KW"/>
</dbReference>
<keyword evidence="8" id="KW-1185">Reference proteome</keyword>
<keyword evidence="4" id="KW-0460">Magnesium</keyword>
<dbReference type="EC" id="4.1.3.30" evidence="6"/>
<dbReference type="PROSITE" id="PS00161">
    <property type="entry name" value="ISOCITRATE_LYASE"/>
    <property type="match status" value="1"/>
</dbReference>
<dbReference type="PANTHER" id="PTHR42905:SF5">
    <property type="entry name" value="CARBOXYVINYL-CARBOXYPHOSPHONATE PHOSPHORYLMUTASE, CHLOROPLASTIC"/>
    <property type="match status" value="1"/>
</dbReference>
<proteinExistence type="inferred from homology"/>
<comment type="cofactor">
    <cofactor evidence="1">
        <name>Mg(2+)</name>
        <dbReference type="ChEBI" id="CHEBI:18420"/>
    </cofactor>
</comment>